<accession>A0ABU2GDQ9</accession>
<reference evidence="3 4" key="1">
    <citation type="submission" date="2022-06" db="EMBL/GenBank/DDBJ databases">
        <title>Halogeometricum sp. a new haloarchaeum isolate from saline soil.</title>
        <authorList>
            <person name="Strakova D."/>
            <person name="Galisteo C."/>
            <person name="Sanchez-Porro C."/>
            <person name="Ventosa A."/>
        </authorList>
    </citation>
    <scope>NUCLEOTIDE SEQUENCE [LARGE SCALE GENOMIC DNA]</scope>
    <source>
        <strain evidence="3 4">S1BR25-6</strain>
    </source>
</reference>
<feature type="domain" description="DUF8173" evidence="2">
    <location>
        <begin position="15"/>
        <end position="194"/>
    </location>
</feature>
<keyword evidence="1" id="KW-1133">Transmembrane helix</keyword>
<keyword evidence="1" id="KW-0472">Membrane</keyword>
<evidence type="ECO:0000313" key="4">
    <source>
        <dbReference type="Proteomes" id="UP001257060"/>
    </source>
</evidence>
<proteinExistence type="predicted"/>
<dbReference type="InterPro" id="IPR058486">
    <property type="entry name" value="DUF8173"/>
</dbReference>
<dbReference type="RefSeq" id="WP_310923745.1">
    <property type="nucleotide sequence ID" value="NZ_JAMQOP010000001.1"/>
</dbReference>
<keyword evidence="4" id="KW-1185">Reference proteome</keyword>
<comment type="caution">
    <text evidence="3">The sequence shown here is derived from an EMBL/GenBank/DDBJ whole genome shotgun (WGS) entry which is preliminary data.</text>
</comment>
<feature type="transmembrane region" description="Helical" evidence="1">
    <location>
        <begin position="50"/>
        <end position="70"/>
    </location>
</feature>
<feature type="transmembrane region" description="Helical" evidence="1">
    <location>
        <begin position="155"/>
        <end position="171"/>
    </location>
</feature>
<dbReference type="Proteomes" id="UP001257060">
    <property type="component" value="Unassembled WGS sequence"/>
</dbReference>
<protein>
    <recommendedName>
        <fullName evidence="2">DUF8173 domain-containing protein</fullName>
    </recommendedName>
</protein>
<name>A0ABU2GDQ9_9EURY</name>
<evidence type="ECO:0000259" key="2">
    <source>
        <dbReference type="Pfam" id="PF26514"/>
    </source>
</evidence>
<dbReference type="Pfam" id="PF26514">
    <property type="entry name" value="DUF8173"/>
    <property type="match status" value="1"/>
</dbReference>
<keyword evidence="1" id="KW-0812">Transmembrane</keyword>
<feature type="transmembrane region" description="Helical" evidence="1">
    <location>
        <begin position="90"/>
        <end position="115"/>
    </location>
</feature>
<feature type="transmembrane region" description="Helical" evidence="1">
    <location>
        <begin position="121"/>
        <end position="143"/>
    </location>
</feature>
<sequence length="197" mass="20215">MPSARVNSEPFVASVVAFLAGVTCVATFVEPAAAQTVPEMPRAPVFGPLLAFVVALVLNLLFGAFVLGVAPQYSRALVARIRSQPVESFVYGLLTLVSVFVAVVALTITVIGIVVVIPGVIVVAIVGLAANLLAMVAFGAVLARAAGSADPWKSLVVGAVAVSVLSIVPVVGDLTNFVLGTVGMGAVASRYWENRKE</sequence>
<evidence type="ECO:0000256" key="1">
    <source>
        <dbReference type="SAM" id="Phobius"/>
    </source>
</evidence>
<organism evidence="3 4">
    <name type="scientific">Halogeometricum salsisoli</name>
    <dbReference type="NCBI Taxonomy" id="2950536"/>
    <lineage>
        <taxon>Archaea</taxon>
        <taxon>Methanobacteriati</taxon>
        <taxon>Methanobacteriota</taxon>
        <taxon>Stenosarchaea group</taxon>
        <taxon>Halobacteria</taxon>
        <taxon>Halobacteriales</taxon>
        <taxon>Haloferacaceae</taxon>
        <taxon>Halogeometricum</taxon>
    </lineage>
</organism>
<dbReference type="EMBL" id="JAMQOP010000001">
    <property type="protein sequence ID" value="MDS0298950.1"/>
    <property type="molecule type" value="Genomic_DNA"/>
</dbReference>
<evidence type="ECO:0000313" key="3">
    <source>
        <dbReference type="EMBL" id="MDS0298950.1"/>
    </source>
</evidence>
<gene>
    <name evidence="3" type="ORF">NDI76_09345</name>
</gene>